<reference evidence="1 2" key="1">
    <citation type="submission" date="2013-11" db="EMBL/GenBank/DDBJ databases">
        <title>The Genome Sequence of Phytophthora parasitica P1569.</title>
        <authorList>
            <consortium name="The Broad Institute Genomics Platform"/>
            <person name="Russ C."/>
            <person name="Tyler B."/>
            <person name="Panabieres F."/>
            <person name="Shan W."/>
            <person name="Tripathy S."/>
            <person name="Grunwald N."/>
            <person name="Machado M."/>
            <person name="Johnson C.S."/>
            <person name="Arredondo F."/>
            <person name="Hong C."/>
            <person name="Coffey M."/>
            <person name="Young S.K."/>
            <person name="Zeng Q."/>
            <person name="Gargeya S."/>
            <person name="Fitzgerald M."/>
            <person name="Abouelleil A."/>
            <person name="Alvarado L."/>
            <person name="Chapman S.B."/>
            <person name="Gainer-Dewar J."/>
            <person name="Goldberg J."/>
            <person name="Griggs A."/>
            <person name="Gujja S."/>
            <person name="Hansen M."/>
            <person name="Howarth C."/>
            <person name="Imamovic A."/>
            <person name="Ireland A."/>
            <person name="Larimer J."/>
            <person name="McCowan C."/>
            <person name="Murphy C."/>
            <person name="Pearson M."/>
            <person name="Poon T.W."/>
            <person name="Priest M."/>
            <person name="Roberts A."/>
            <person name="Saif S."/>
            <person name="Shea T."/>
            <person name="Sykes S."/>
            <person name="Wortman J."/>
            <person name="Nusbaum C."/>
            <person name="Birren B."/>
        </authorList>
    </citation>
    <scope>NUCLEOTIDE SEQUENCE [LARGE SCALE GENOMIC DNA]</scope>
    <source>
        <strain evidence="1 2">P1569</strain>
    </source>
</reference>
<sequence length="343" mass="38996">MLRAAQVMPMTCGSIPAALDKQLPALEMLARSAQLTVSPVEKPACIDSSSEHVIQLQQLEDTQPDQHTLQTHVKPRRSSRVRRLTKINTPAFSARSSRSSLRKKICKALQSAPTWRVAYIKDRVTTARGEKLYRVLWRTKKYGRLPRTWEPHKMLSEDGFGDMLAIVDEWVDAGRKEDFFQFVSQKYPSVAGANPTGTCLFLALQQVLVLVGDVEGVKDAHIQHFLERSEELLQDLSRGLPWRIFRAFISQVHLNGSRLSLVDIDDNKHRTGHRGIAAFERLNLEDGFYLVAASNTMAVGHAFVLQVVDARMTVYDDNIKRSLRSYGEWIDRLMFVRKVVLQN</sequence>
<dbReference type="eggNOG" id="ENOG502RGEV">
    <property type="taxonomic scope" value="Eukaryota"/>
</dbReference>
<dbReference type="Proteomes" id="UP000018721">
    <property type="component" value="Unassembled WGS sequence"/>
</dbReference>
<gene>
    <name evidence="1" type="ORF">F443_20496</name>
</gene>
<name>V9E0X7_PHYNI</name>
<dbReference type="AlphaFoldDB" id="V9E0X7"/>
<keyword evidence="2" id="KW-1185">Reference proteome</keyword>
<dbReference type="EMBL" id="ANIZ01003566">
    <property type="protein sequence ID" value="ETI32739.1"/>
    <property type="molecule type" value="Genomic_DNA"/>
</dbReference>
<organism evidence="1 2">
    <name type="scientific">Phytophthora nicotianae P1569</name>
    <dbReference type="NCBI Taxonomy" id="1317065"/>
    <lineage>
        <taxon>Eukaryota</taxon>
        <taxon>Sar</taxon>
        <taxon>Stramenopiles</taxon>
        <taxon>Oomycota</taxon>
        <taxon>Peronosporomycetes</taxon>
        <taxon>Peronosporales</taxon>
        <taxon>Peronosporaceae</taxon>
        <taxon>Phytophthora</taxon>
    </lineage>
</organism>
<accession>V9E0X7</accession>
<comment type="caution">
    <text evidence="1">The sequence shown here is derived from an EMBL/GenBank/DDBJ whole genome shotgun (WGS) entry which is preliminary data.</text>
</comment>
<proteinExistence type="predicted"/>
<dbReference type="OrthoDB" id="125119at2759"/>
<protein>
    <submittedName>
        <fullName evidence="1">Uncharacterized protein</fullName>
    </submittedName>
</protein>
<evidence type="ECO:0000313" key="1">
    <source>
        <dbReference type="EMBL" id="ETI32739.1"/>
    </source>
</evidence>
<evidence type="ECO:0000313" key="2">
    <source>
        <dbReference type="Proteomes" id="UP000018721"/>
    </source>
</evidence>
<dbReference type="HOGENOM" id="CLU_810063_0_0_1"/>